<dbReference type="SUPFAM" id="SSF52540">
    <property type="entry name" value="P-loop containing nucleoside triphosphate hydrolases"/>
    <property type="match status" value="2"/>
</dbReference>
<evidence type="ECO:0000313" key="13">
    <source>
        <dbReference type="Proteomes" id="UP000824076"/>
    </source>
</evidence>
<dbReference type="InterPro" id="IPR003395">
    <property type="entry name" value="RecF/RecN/SMC_N"/>
</dbReference>
<evidence type="ECO:0000256" key="9">
    <source>
        <dbReference type="PIRNR" id="PIRNR003128"/>
    </source>
</evidence>
<sequence length="551" mass="61959">MLQQLSISNYALIDQLDISFGNGLSIITGETGAGKSIVIGALSLILGQRADTKVIRDESKKTVVEATFDVESYDLSGFFEENDIDFAPECIVRREIMPNGRTRAFVNDTPVTLSLLGELSQKLIDIHSQHSNALLLRSSYQLSVIDSLAGNKDLLARYKEVYNSLVQARRIYEQEKEKIEKDKQDEEYIRFQLNQLTEANLEIGEEETLEKKKRKIENLALLQNNLSETCRILNDGDRSVLEMLSDAEKLVAVLESVYENASEIRDRIESASIELKDIADTVRQELSEMDGDIGELEMIDERLSLIYMLQQKFKVHSVEELLALKQDMEQRVSAIDHSEEKLDDMMLQIEALEKNANALADSLSRARKSTAVSFMENLKEKARDLGLKNFNGAIAFERVDFSATGRDKIRFEVSFNVNRQLLPIEETASGGEMSRLMLCIKSLIATKMQLPTIIFDEIDTGVSGEIANKIGVMMKDISSSIQVVTITHLPQVAALGDRHYKVYKQDTEKETVTRMKELDAESRILEIAGMLSGSQVDSAAIENAKSLMKNY</sequence>
<feature type="domain" description="RecF/RecN/SMC N-terminal" evidence="11">
    <location>
        <begin position="2"/>
        <end position="508"/>
    </location>
</feature>
<dbReference type="Pfam" id="PF02463">
    <property type="entry name" value="SMC_N"/>
    <property type="match status" value="1"/>
</dbReference>
<dbReference type="InterPro" id="IPR004604">
    <property type="entry name" value="DNA_recomb/repair_RecN"/>
</dbReference>
<comment type="caution">
    <text evidence="12">The sequence shown here is derived from an EMBL/GenBank/DDBJ whole genome shotgun (WGS) entry which is preliminary data.</text>
</comment>
<dbReference type="PANTHER" id="PTHR11059">
    <property type="entry name" value="DNA REPAIR PROTEIN RECN"/>
    <property type="match status" value="1"/>
</dbReference>
<feature type="coiled-coil region" evidence="10">
    <location>
        <begin position="155"/>
        <end position="185"/>
    </location>
</feature>
<organism evidence="12 13">
    <name type="scientific">Candidatus Limisoma intestinavium</name>
    <dbReference type="NCBI Taxonomy" id="2840856"/>
    <lineage>
        <taxon>Bacteria</taxon>
        <taxon>Pseudomonadati</taxon>
        <taxon>Bacteroidota</taxon>
        <taxon>Bacteroidia</taxon>
        <taxon>Bacteroidales</taxon>
        <taxon>Candidatus Limisoma</taxon>
    </lineage>
</organism>
<name>A0A9D1IIX8_9BACT</name>
<evidence type="ECO:0000256" key="3">
    <source>
        <dbReference type="ARBA" id="ARBA00021315"/>
    </source>
</evidence>
<accession>A0A9D1IIX8</accession>
<evidence type="ECO:0000313" key="12">
    <source>
        <dbReference type="EMBL" id="HIU38153.1"/>
    </source>
</evidence>
<dbReference type="EMBL" id="DVMS01000017">
    <property type="protein sequence ID" value="HIU38153.1"/>
    <property type="molecule type" value="Genomic_DNA"/>
</dbReference>
<dbReference type="NCBIfam" id="NF008121">
    <property type="entry name" value="PRK10869.1"/>
    <property type="match status" value="1"/>
</dbReference>
<dbReference type="GO" id="GO:0009432">
    <property type="term" value="P:SOS response"/>
    <property type="evidence" value="ECO:0007669"/>
    <property type="project" value="TreeGrafter"/>
</dbReference>
<evidence type="ECO:0000259" key="11">
    <source>
        <dbReference type="Pfam" id="PF02463"/>
    </source>
</evidence>
<reference evidence="12" key="1">
    <citation type="submission" date="2020-10" db="EMBL/GenBank/DDBJ databases">
        <authorList>
            <person name="Gilroy R."/>
        </authorList>
    </citation>
    <scope>NUCLEOTIDE SEQUENCE</scope>
    <source>
        <strain evidence="12">17073</strain>
    </source>
</reference>
<evidence type="ECO:0000256" key="8">
    <source>
        <dbReference type="ARBA" id="ARBA00033408"/>
    </source>
</evidence>
<reference evidence="12" key="2">
    <citation type="journal article" date="2021" name="PeerJ">
        <title>Extensive microbial diversity within the chicken gut microbiome revealed by metagenomics and culture.</title>
        <authorList>
            <person name="Gilroy R."/>
            <person name="Ravi A."/>
            <person name="Getino M."/>
            <person name="Pursley I."/>
            <person name="Horton D.L."/>
            <person name="Alikhan N.F."/>
            <person name="Baker D."/>
            <person name="Gharbi K."/>
            <person name="Hall N."/>
            <person name="Watson M."/>
            <person name="Adriaenssens E.M."/>
            <person name="Foster-Nyarko E."/>
            <person name="Jarju S."/>
            <person name="Secka A."/>
            <person name="Antonio M."/>
            <person name="Oren A."/>
            <person name="Chaudhuri R.R."/>
            <person name="La Ragione R."/>
            <person name="Hildebrand F."/>
            <person name="Pallen M.J."/>
        </authorList>
    </citation>
    <scope>NUCLEOTIDE SEQUENCE</scope>
    <source>
        <strain evidence="12">17073</strain>
    </source>
</reference>
<dbReference type="CDD" id="cd03241">
    <property type="entry name" value="ABC_RecN"/>
    <property type="match status" value="2"/>
</dbReference>
<keyword evidence="4" id="KW-0547">Nucleotide-binding</keyword>
<comment type="function">
    <text evidence="1 9">May be involved in recombinational repair of damaged DNA.</text>
</comment>
<evidence type="ECO:0000256" key="7">
    <source>
        <dbReference type="ARBA" id="ARBA00023204"/>
    </source>
</evidence>
<protein>
    <recommendedName>
        <fullName evidence="3 9">DNA repair protein RecN</fullName>
    </recommendedName>
    <alternativeName>
        <fullName evidence="8 9">Recombination protein N</fullName>
    </alternativeName>
</protein>
<evidence type="ECO:0000256" key="4">
    <source>
        <dbReference type="ARBA" id="ARBA00022741"/>
    </source>
</evidence>
<dbReference type="GO" id="GO:0005524">
    <property type="term" value="F:ATP binding"/>
    <property type="evidence" value="ECO:0007669"/>
    <property type="project" value="UniProtKB-KW"/>
</dbReference>
<proteinExistence type="inferred from homology"/>
<dbReference type="PIRSF" id="PIRSF003128">
    <property type="entry name" value="RecN"/>
    <property type="match status" value="1"/>
</dbReference>
<evidence type="ECO:0000256" key="5">
    <source>
        <dbReference type="ARBA" id="ARBA00022763"/>
    </source>
</evidence>
<keyword evidence="5 9" id="KW-0227">DNA damage</keyword>
<evidence type="ECO:0000256" key="1">
    <source>
        <dbReference type="ARBA" id="ARBA00003618"/>
    </source>
</evidence>
<dbReference type="GO" id="GO:0006281">
    <property type="term" value="P:DNA repair"/>
    <property type="evidence" value="ECO:0007669"/>
    <property type="project" value="UniProtKB-KW"/>
</dbReference>
<dbReference type="AlphaFoldDB" id="A0A9D1IIX8"/>
<dbReference type="NCBIfam" id="TIGR00634">
    <property type="entry name" value="recN"/>
    <property type="match status" value="1"/>
</dbReference>
<dbReference type="GO" id="GO:0043590">
    <property type="term" value="C:bacterial nucleoid"/>
    <property type="evidence" value="ECO:0007669"/>
    <property type="project" value="TreeGrafter"/>
</dbReference>
<evidence type="ECO:0000256" key="6">
    <source>
        <dbReference type="ARBA" id="ARBA00022840"/>
    </source>
</evidence>
<comment type="similarity">
    <text evidence="2 9">Belongs to the RecN family.</text>
</comment>
<dbReference type="FunFam" id="3.40.50.300:FF:000319">
    <property type="entry name" value="DNA repair protein RecN"/>
    <property type="match status" value="1"/>
</dbReference>
<evidence type="ECO:0000256" key="10">
    <source>
        <dbReference type="SAM" id="Coils"/>
    </source>
</evidence>
<feature type="coiled-coil region" evidence="10">
    <location>
        <begin position="335"/>
        <end position="369"/>
    </location>
</feature>
<evidence type="ECO:0000256" key="2">
    <source>
        <dbReference type="ARBA" id="ARBA00009441"/>
    </source>
</evidence>
<keyword evidence="6" id="KW-0067">ATP-binding</keyword>
<dbReference type="InterPro" id="IPR027417">
    <property type="entry name" value="P-loop_NTPase"/>
</dbReference>
<gene>
    <name evidence="12" type="primary">recN</name>
    <name evidence="12" type="ORF">IAD18_00620</name>
</gene>
<dbReference type="GO" id="GO:0006310">
    <property type="term" value="P:DNA recombination"/>
    <property type="evidence" value="ECO:0007669"/>
    <property type="project" value="InterPro"/>
</dbReference>
<dbReference type="Proteomes" id="UP000824076">
    <property type="component" value="Unassembled WGS sequence"/>
</dbReference>
<dbReference type="PANTHER" id="PTHR11059:SF0">
    <property type="entry name" value="DNA REPAIR PROTEIN RECN"/>
    <property type="match status" value="1"/>
</dbReference>
<dbReference type="Gene3D" id="3.40.50.300">
    <property type="entry name" value="P-loop containing nucleotide triphosphate hydrolases"/>
    <property type="match status" value="2"/>
</dbReference>
<keyword evidence="10" id="KW-0175">Coiled coil</keyword>
<keyword evidence="7 9" id="KW-0234">DNA repair</keyword>